<name>A0A2P2PF76_RHIMU</name>
<dbReference type="EMBL" id="GGEC01072873">
    <property type="protein sequence ID" value="MBX53357.1"/>
    <property type="molecule type" value="Transcribed_RNA"/>
</dbReference>
<protein>
    <submittedName>
        <fullName evidence="1">Uncharacterized protein</fullName>
    </submittedName>
</protein>
<accession>A0A2P2PF76</accession>
<evidence type="ECO:0000313" key="1">
    <source>
        <dbReference type="EMBL" id="MBX53357.1"/>
    </source>
</evidence>
<organism evidence="1">
    <name type="scientific">Rhizophora mucronata</name>
    <name type="common">Asiatic mangrove</name>
    <dbReference type="NCBI Taxonomy" id="61149"/>
    <lineage>
        <taxon>Eukaryota</taxon>
        <taxon>Viridiplantae</taxon>
        <taxon>Streptophyta</taxon>
        <taxon>Embryophyta</taxon>
        <taxon>Tracheophyta</taxon>
        <taxon>Spermatophyta</taxon>
        <taxon>Magnoliopsida</taxon>
        <taxon>eudicotyledons</taxon>
        <taxon>Gunneridae</taxon>
        <taxon>Pentapetalae</taxon>
        <taxon>rosids</taxon>
        <taxon>fabids</taxon>
        <taxon>Malpighiales</taxon>
        <taxon>Rhizophoraceae</taxon>
        <taxon>Rhizophora</taxon>
    </lineage>
</organism>
<reference evidence="1" key="1">
    <citation type="submission" date="2018-02" db="EMBL/GenBank/DDBJ databases">
        <title>Rhizophora mucronata_Transcriptome.</title>
        <authorList>
            <person name="Meera S.P."/>
            <person name="Sreeshan A."/>
            <person name="Augustine A."/>
        </authorList>
    </citation>
    <scope>NUCLEOTIDE SEQUENCE</scope>
    <source>
        <tissue evidence="1">Leaf</tissue>
    </source>
</reference>
<proteinExistence type="predicted"/>
<sequence>MKNSKKERGFL</sequence>